<dbReference type="AlphaFoldDB" id="A0A0G9JPG6"/>
<dbReference type="HAMAP" id="MF_01844">
    <property type="entry name" value="NhaA"/>
    <property type="match status" value="1"/>
</dbReference>
<feature type="transmembrane region" description="Helical" evidence="7">
    <location>
        <begin position="20"/>
        <end position="42"/>
    </location>
</feature>
<feature type="transmembrane region" description="Helical" evidence="7">
    <location>
        <begin position="226"/>
        <end position="243"/>
    </location>
</feature>
<dbReference type="PATRIC" id="fig|1447256.3.peg.2402"/>
<dbReference type="GO" id="GO:0005886">
    <property type="term" value="C:plasma membrane"/>
    <property type="evidence" value="ECO:0007669"/>
    <property type="project" value="UniProtKB-SubCell"/>
</dbReference>
<keyword evidence="7" id="KW-0915">Sodium</keyword>
<feature type="transmembrane region" description="Helical" evidence="7">
    <location>
        <begin position="325"/>
        <end position="353"/>
    </location>
</feature>
<comment type="similarity">
    <text evidence="7">Belongs to the NhaA Na(+)/H(+) (TC 2.A.33) antiporter family.</text>
</comment>
<feature type="transmembrane region" description="Helical" evidence="7">
    <location>
        <begin position="365"/>
        <end position="393"/>
    </location>
</feature>
<feature type="transmembrane region" description="Helical" evidence="7">
    <location>
        <begin position="298"/>
        <end position="319"/>
    </location>
</feature>
<comment type="function">
    <text evidence="7">Na(+)/H(+) antiporter that extrudes sodium in exchange for external protons.</text>
</comment>
<feature type="transmembrane region" description="Helical" evidence="7">
    <location>
        <begin position="94"/>
        <end position="117"/>
    </location>
</feature>
<accession>A0A0G9JPG6</accession>
<organism evidence="8 9">
    <name type="scientific">Aliarcobacter butzleri L348</name>
    <dbReference type="NCBI Taxonomy" id="1447256"/>
    <lineage>
        <taxon>Bacteria</taxon>
        <taxon>Pseudomonadati</taxon>
        <taxon>Campylobacterota</taxon>
        <taxon>Epsilonproteobacteria</taxon>
        <taxon>Campylobacterales</taxon>
        <taxon>Arcobacteraceae</taxon>
        <taxon>Aliarcobacter</taxon>
    </lineage>
</organism>
<comment type="catalytic activity">
    <reaction evidence="7">
        <text>Na(+)(in) + 2 H(+)(out) = Na(+)(out) + 2 H(+)(in)</text>
        <dbReference type="Rhea" id="RHEA:29251"/>
        <dbReference type="ChEBI" id="CHEBI:15378"/>
        <dbReference type="ChEBI" id="CHEBI:29101"/>
    </reaction>
</comment>
<dbReference type="EMBL" id="JAIQ01000172">
    <property type="protein sequence ID" value="KLD96128.1"/>
    <property type="molecule type" value="Genomic_DNA"/>
</dbReference>
<dbReference type="RefSeq" id="WP_046997431.1">
    <property type="nucleotide sequence ID" value="NZ_JAIQ01000172.1"/>
</dbReference>
<gene>
    <name evidence="7 8" type="primary">nhaA</name>
    <name evidence="8" type="ORF">AA20_12265</name>
</gene>
<feature type="transmembrane region" description="Helical" evidence="7">
    <location>
        <begin position="156"/>
        <end position="177"/>
    </location>
</feature>
<keyword evidence="3" id="KW-0997">Cell inner membrane</keyword>
<keyword evidence="7" id="KW-0050">Antiport</keyword>
<evidence type="ECO:0000256" key="6">
    <source>
        <dbReference type="ARBA" id="ARBA00023136"/>
    </source>
</evidence>
<dbReference type="PANTHER" id="PTHR30341:SF0">
    <property type="entry name" value="NA(+)_H(+) ANTIPORTER NHAA"/>
    <property type="match status" value="1"/>
</dbReference>
<evidence type="ECO:0000256" key="7">
    <source>
        <dbReference type="HAMAP-Rule" id="MF_01844"/>
    </source>
</evidence>
<keyword evidence="7" id="KW-0406">Ion transport</keyword>
<dbReference type="Proteomes" id="UP000035514">
    <property type="component" value="Unassembled WGS sequence"/>
</dbReference>
<evidence type="ECO:0000256" key="2">
    <source>
        <dbReference type="ARBA" id="ARBA00022475"/>
    </source>
</evidence>
<proteinExistence type="inferred from homology"/>
<dbReference type="Gene3D" id="1.20.1530.10">
    <property type="entry name" value="Na+/H+ antiporter like domain"/>
    <property type="match status" value="1"/>
</dbReference>
<feature type="transmembrane region" description="Helical" evidence="7">
    <location>
        <begin position="123"/>
        <end position="144"/>
    </location>
</feature>
<keyword evidence="2 7" id="KW-1003">Cell membrane</keyword>
<sequence length="431" mass="47968">MVKKYKVIDNFISKEALSGILLLFVTLFAIIVANSNFGDFYFNLWDKPLGVAIGDFIISMPLRLWINDGLMALFFLMVSLEIKRELLIGELASVSRAMFPFVASLGGMIVPASIYIALNPDNFIGFGIPMGTDTAFAIAMLILLGKRVNTALKLFLVALAVIDDLGAIIVVATVYTSELKLEYFLHAAFVYGLIWLLNYFDVKKLSFYLILGIFLWIFIHETGVHATIAGVLLAFAIPISSRMNEKKFIEKTKADLEEFERCMDDKPILNHRQINALEGIAYGYDRVQNPLIRLEHDLHGFSAFFIMPIFAFSNAGVLLDFSTVWTNWMIVLGVALGLLVGKPLGIFGFTYAATKLNIIKKPKNISWFEIISVGFIAGIGFTMSIFIANLAFIDEDTISAIKIGIFTASFMATVIGMILISINYKFKISKA</sequence>
<keyword evidence="4 7" id="KW-0812">Transmembrane</keyword>
<evidence type="ECO:0000256" key="1">
    <source>
        <dbReference type="ARBA" id="ARBA00004429"/>
    </source>
</evidence>
<dbReference type="NCBIfam" id="TIGR00773">
    <property type="entry name" value="NhaA"/>
    <property type="match status" value="1"/>
</dbReference>
<evidence type="ECO:0000313" key="8">
    <source>
        <dbReference type="EMBL" id="KLD96128.1"/>
    </source>
</evidence>
<dbReference type="InterPro" id="IPR023171">
    <property type="entry name" value="Na/H_antiporter_dom_sf"/>
</dbReference>
<evidence type="ECO:0000313" key="9">
    <source>
        <dbReference type="Proteomes" id="UP000035514"/>
    </source>
</evidence>
<name>A0A0G9JPG6_9BACT</name>
<protein>
    <recommendedName>
        <fullName evidence="7">Na(+)/H(+) antiporter NhaA</fullName>
    </recommendedName>
    <alternativeName>
        <fullName evidence="7">Sodium/proton antiporter NhaA</fullName>
    </alternativeName>
</protein>
<feature type="transmembrane region" description="Helical" evidence="7">
    <location>
        <begin position="399"/>
        <end position="422"/>
    </location>
</feature>
<reference evidence="8 9" key="1">
    <citation type="submission" date="2014-01" db="EMBL/GenBank/DDBJ databases">
        <title>Development of a Comparative Genomic Fingerprinting Assay for High Resolution Genotyping of Arcobacter butzleri.</title>
        <authorList>
            <person name="Webb A.L."/>
            <person name="Inglis G.D."/>
            <person name="Kruczkiewicz P."/>
            <person name="Selinger L.B."/>
            <person name="Taboada E.N."/>
        </authorList>
    </citation>
    <scope>NUCLEOTIDE SEQUENCE [LARGE SCALE GENOMIC DNA]</scope>
    <source>
        <strain evidence="8 9">L348</strain>
    </source>
</reference>
<keyword evidence="7" id="KW-0739">Sodium transport</keyword>
<feature type="transmembrane region" description="Helical" evidence="7">
    <location>
        <begin position="205"/>
        <end position="220"/>
    </location>
</feature>
<dbReference type="Pfam" id="PF06965">
    <property type="entry name" value="Na_H_antiport_1"/>
    <property type="match status" value="1"/>
</dbReference>
<evidence type="ECO:0000256" key="3">
    <source>
        <dbReference type="ARBA" id="ARBA00022519"/>
    </source>
</evidence>
<dbReference type="InterPro" id="IPR004670">
    <property type="entry name" value="NhaA"/>
</dbReference>
<keyword evidence="5 7" id="KW-1133">Transmembrane helix</keyword>
<keyword evidence="7" id="KW-0813">Transport</keyword>
<feature type="transmembrane region" description="Helical" evidence="7">
    <location>
        <begin position="62"/>
        <end position="82"/>
    </location>
</feature>
<dbReference type="PANTHER" id="PTHR30341">
    <property type="entry name" value="SODIUM ION/PROTON ANTIPORTER NHAA-RELATED"/>
    <property type="match status" value="1"/>
</dbReference>
<comment type="caution">
    <text evidence="8">The sequence shown here is derived from an EMBL/GenBank/DDBJ whole genome shotgun (WGS) entry which is preliminary data.</text>
</comment>
<dbReference type="GO" id="GO:0006885">
    <property type="term" value="P:regulation of pH"/>
    <property type="evidence" value="ECO:0007669"/>
    <property type="project" value="UniProtKB-UniRule"/>
</dbReference>
<evidence type="ECO:0000256" key="4">
    <source>
        <dbReference type="ARBA" id="ARBA00022692"/>
    </source>
</evidence>
<feature type="transmembrane region" description="Helical" evidence="7">
    <location>
        <begin position="183"/>
        <end position="200"/>
    </location>
</feature>
<evidence type="ECO:0000256" key="5">
    <source>
        <dbReference type="ARBA" id="ARBA00022989"/>
    </source>
</evidence>
<comment type="subcellular location">
    <subcellularLocation>
        <location evidence="1">Cell inner membrane</location>
        <topology evidence="1">Multi-pass membrane protein</topology>
    </subcellularLocation>
    <subcellularLocation>
        <location evidence="7">Cell membrane</location>
        <topology evidence="7">Multi-pass membrane protein</topology>
    </subcellularLocation>
</comment>
<keyword evidence="6 7" id="KW-0472">Membrane</keyword>
<dbReference type="GO" id="GO:0015385">
    <property type="term" value="F:sodium:proton antiporter activity"/>
    <property type="evidence" value="ECO:0007669"/>
    <property type="project" value="UniProtKB-UniRule"/>
</dbReference>